<dbReference type="Proteomes" id="UP000442694">
    <property type="component" value="Unassembled WGS sequence"/>
</dbReference>
<evidence type="ECO:0000313" key="2">
    <source>
        <dbReference type="EMBL" id="KAB8029091.1"/>
    </source>
</evidence>
<organism evidence="2 3">
    <name type="scientific">Fluviispira multicolorata</name>
    <dbReference type="NCBI Taxonomy" id="2654512"/>
    <lineage>
        <taxon>Bacteria</taxon>
        <taxon>Pseudomonadati</taxon>
        <taxon>Bdellovibrionota</taxon>
        <taxon>Oligoflexia</taxon>
        <taxon>Silvanigrellales</taxon>
        <taxon>Silvanigrellaceae</taxon>
        <taxon>Fluviispira</taxon>
    </lineage>
</organism>
<reference evidence="2 3" key="1">
    <citation type="submission" date="2019-10" db="EMBL/GenBank/DDBJ databases">
        <title>New genus of Silvanigrellaceae.</title>
        <authorList>
            <person name="Pitt A."/>
            <person name="Hahn M.W."/>
        </authorList>
    </citation>
    <scope>NUCLEOTIDE SEQUENCE [LARGE SCALE GENOMIC DNA]</scope>
    <source>
        <strain evidence="2 3">33A1-SZDP</strain>
    </source>
</reference>
<sequence length="342" mass="38330">MKLMTFSKMNLIGLTLAINFLAHAQEKNDGRPTYIQEEKITTQAITPLLNATPRSLAAQRLAPSAFPDEAEILCGYEHCIFGLTRGLVIGGDVFGMAYTPFRQYFDPNWNGGSLYIIDVFGGFQILRDVDNKSFMNAQLGYKRISYKYNGNTIEDQGFSFKVNYSILLTPVYLQGISFSGYLANNATTSDQSSIITNANNHEDFSNSAGYFYRISQKYPTYQLSFPGDLELANWGSQQTGLIAPIRAYAHIEPFYIQNNLNFVYQDKTLRKQEQNFGIRLAATASFESVQGSKAGRYSFLSTVGFDIQTSDIKSNSSTNADAQITGRYWISPYVNLAASWQF</sequence>
<dbReference type="RefSeq" id="WP_152213432.1">
    <property type="nucleotide sequence ID" value="NZ_WFLN01000008.1"/>
</dbReference>
<comment type="caution">
    <text evidence="2">The sequence shown here is derived from an EMBL/GenBank/DDBJ whole genome shotgun (WGS) entry which is preliminary data.</text>
</comment>
<dbReference type="EMBL" id="WFLN01000008">
    <property type="protein sequence ID" value="KAB8029091.1"/>
    <property type="molecule type" value="Genomic_DNA"/>
</dbReference>
<proteinExistence type="predicted"/>
<keyword evidence="1" id="KW-0732">Signal</keyword>
<keyword evidence="3" id="KW-1185">Reference proteome</keyword>
<name>A0A833N0N2_9BACT</name>
<evidence type="ECO:0000256" key="1">
    <source>
        <dbReference type="SAM" id="SignalP"/>
    </source>
</evidence>
<feature type="signal peptide" evidence="1">
    <location>
        <begin position="1"/>
        <end position="24"/>
    </location>
</feature>
<feature type="chain" id="PRO_5032565460" evidence="1">
    <location>
        <begin position="25"/>
        <end position="342"/>
    </location>
</feature>
<protein>
    <submittedName>
        <fullName evidence="2">Uncharacterized protein</fullName>
    </submittedName>
</protein>
<evidence type="ECO:0000313" key="3">
    <source>
        <dbReference type="Proteomes" id="UP000442694"/>
    </source>
</evidence>
<dbReference type="AlphaFoldDB" id="A0A833N0N2"/>
<accession>A0A833N0N2</accession>
<gene>
    <name evidence="2" type="ORF">GCL57_11160</name>
</gene>